<evidence type="ECO:0000256" key="6">
    <source>
        <dbReference type="ARBA" id="ARBA00023139"/>
    </source>
</evidence>
<evidence type="ECO:0000256" key="1">
    <source>
        <dbReference type="ARBA" id="ARBA00004635"/>
    </source>
</evidence>
<comment type="caution">
    <text evidence="10">The sequence shown here is derived from an EMBL/GenBank/DDBJ whole genome shotgun (WGS) entry which is preliminary data.</text>
</comment>
<dbReference type="InterPro" id="IPR057336">
    <property type="entry name" value="GerAC_N"/>
</dbReference>
<dbReference type="RefSeq" id="WP_379187704.1">
    <property type="nucleotide sequence ID" value="NZ_JBHSOW010000030.1"/>
</dbReference>
<evidence type="ECO:0000313" key="11">
    <source>
        <dbReference type="Proteomes" id="UP001596047"/>
    </source>
</evidence>
<organism evidence="10 11">
    <name type="scientific">Paenibacillus solisilvae</name>
    <dbReference type="NCBI Taxonomy" id="2486751"/>
    <lineage>
        <taxon>Bacteria</taxon>
        <taxon>Bacillati</taxon>
        <taxon>Bacillota</taxon>
        <taxon>Bacilli</taxon>
        <taxon>Bacillales</taxon>
        <taxon>Paenibacillaceae</taxon>
        <taxon>Paenibacillus</taxon>
    </lineage>
</organism>
<dbReference type="InterPro" id="IPR008844">
    <property type="entry name" value="Spore_GerAC-like"/>
</dbReference>
<keyword evidence="3" id="KW-0309">Germination</keyword>
<proteinExistence type="inferred from homology"/>
<evidence type="ECO:0000313" key="10">
    <source>
        <dbReference type="EMBL" id="MFC5649207.1"/>
    </source>
</evidence>
<dbReference type="InterPro" id="IPR038501">
    <property type="entry name" value="Spore_GerAC_C_sf"/>
</dbReference>
<reference evidence="11" key="1">
    <citation type="journal article" date="2019" name="Int. J. Syst. Evol. Microbiol.">
        <title>The Global Catalogue of Microorganisms (GCM) 10K type strain sequencing project: providing services to taxonomists for standard genome sequencing and annotation.</title>
        <authorList>
            <consortium name="The Broad Institute Genomics Platform"/>
            <consortium name="The Broad Institute Genome Sequencing Center for Infectious Disease"/>
            <person name="Wu L."/>
            <person name="Ma J."/>
        </authorList>
    </citation>
    <scope>NUCLEOTIDE SEQUENCE [LARGE SCALE GENOMIC DNA]</scope>
    <source>
        <strain evidence="11">CGMCC 1.3240</strain>
    </source>
</reference>
<dbReference type="NCBIfam" id="TIGR02887">
    <property type="entry name" value="spore_ger_x_C"/>
    <property type="match status" value="1"/>
</dbReference>
<evidence type="ECO:0000256" key="5">
    <source>
        <dbReference type="ARBA" id="ARBA00023136"/>
    </source>
</evidence>
<evidence type="ECO:0000256" key="7">
    <source>
        <dbReference type="ARBA" id="ARBA00023288"/>
    </source>
</evidence>
<feature type="domain" description="Spore germination protein N-terminal" evidence="9">
    <location>
        <begin position="33"/>
        <end position="207"/>
    </location>
</feature>
<comment type="similarity">
    <text evidence="2">Belongs to the GerABKC lipoprotein family.</text>
</comment>
<evidence type="ECO:0000259" key="8">
    <source>
        <dbReference type="Pfam" id="PF05504"/>
    </source>
</evidence>
<dbReference type="Gene3D" id="3.30.300.210">
    <property type="entry name" value="Nutrient germinant receptor protein C, domain 3"/>
    <property type="match status" value="1"/>
</dbReference>
<keyword evidence="7" id="KW-0449">Lipoprotein</keyword>
<keyword evidence="11" id="KW-1185">Reference proteome</keyword>
<keyword evidence="5" id="KW-0472">Membrane</keyword>
<name>A0ABW0VTS6_9BACL</name>
<gene>
    <name evidence="10" type="ORF">ACFPYJ_08700</name>
</gene>
<feature type="domain" description="Spore germination GerAC-like C-terminal" evidence="8">
    <location>
        <begin position="221"/>
        <end position="387"/>
    </location>
</feature>
<dbReference type="PANTHER" id="PTHR35789">
    <property type="entry name" value="SPORE GERMINATION PROTEIN B3"/>
    <property type="match status" value="1"/>
</dbReference>
<protein>
    <submittedName>
        <fullName evidence="10">Ger(X)C family spore germination protein</fullName>
    </submittedName>
</protein>
<comment type="subcellular location">
    <subcellularLocation>
        <location evidence="1">Membrane</location>
        <topology evidence="1">Lipid-anchor</topology>
    </subcellularLocation>
</comment>
<dbReference type="InterPro" id="IPR046953">
    <property type="entry name" value="Spore_GerAC-like_C"/>
</dbReference>
<dbReference type="Proteomes" id="UP001596047">
    <property type="component" value="Unassembled WGS sequence"/>
</dbReference>
<evidence type="ECO:0000256" key="4">
    <source>
        <dbReference type="ARBA" id="ARBA00022729"/>
    </source>
</evidence>
<keyword evidence="6" id="KW-0564">Palmitate</keyword>
<evidence type="ECO:0000256" key="3">
    <source>
        <dbReference type="ARBA" id="ARBA00022544"/>
    </source>
</evidence>
<dbReference type="PROSITE" id="PS51257">
    <property type="entry name" value="PROKAR_LIPOPROTEIN"/>
    <property type="match status" value="1"/>
</dbReference>
<evidence type="ECO:0000259" key="9">
    <source>
        <dbReference type="Pfam" id="PF25198"/>
    </source>
</evidence>
<dbReference type="Gene3D" id="6.20.190.10">
    <property type="entry name" value="Nutrient germinant receptor protein C, domain 1"/>
    <property type="match status" value="1"/>
</dbReference>
<dbReference type="PANTHER" id="PTHR35789:SF1">
    <property type="entry name" value="SPORE GERMINATION PROTEIN B3"/>
    <property type="match status" value="1"/>
</dbReference>
<dbReference type="Pfam" id="PF05504">
    <property type="entry name" value="Spore_GerAC"/>
    <property type="match status" value="1"/>
</dbReference>
<dbReference type="Pfam" id="PF25198">
    <property type="entry name" value="Spore_GerAC_N"/>
    <property type="match status" value="1"/>
</dbReference>
<sequence length="402" mass="45006">MPGKENIVMKLLHLPRTLLLLVIPALLLSACGDRSELPERAFVMGVGIDESENGKVLLTFQVYKPSQSVAAKGKVGNPYINVKTTDDSVMEAVRDVTIHLGRKAQFSHMRVILISEKIARKIQISKLLDMFYRDHEPRLTSSVIITKGSASQFFDYHPFIESTISQQYFLSEKSAARYSAKSEEINLLTLALQLRSQTGIAVLPYLTTSPVETGKEPSVAGLAVLKNGLMVDKLTSYESEGLLMLTKTYHSGIIQLPCPSEGNEEASILKESLEVVRLKSERAIKLQDDRVTVNYRVHASVAAIDLPCTTMNNSAEESAYEKRIAQEVKKQMKAAIAHLRKDKADLLDIGNDIYKYHPAKWRKWKPDWPEMFPEIEFHFDVEALMITHGTTAGKSLLETKSD</sequence>
<evidence type="ECO:0000256" key="2">
    <source>
        <dbReference type="ARBA" id="ARBA00007886"/>
    </source>
</evidence>
<accession>A0ABW0VTS6</accession>
<keyword evidence="4" id="KW-0732">Signal</keyword>
<dbReference type="EMBL" id="JBHSOW010000030">
    <property type="protein sequence ID" value="MFC5649207.1"/>
    <property type="molecule type" value="Genomic_DNA"/>
</dbReference>